<evidence type="ECO:0000256" key="8">
    <source>
        <dbReference type="ARBA" id="ARBA00022842"/>
    </source>
</evidence>
<protein>
    <recommendedName>
        <fullName evidence="9">Selenoprotein O</fullName>
    </recommendedName>
</protein>
<reference evidence="10 11" key="1">
    <citation type="journal article" date="2018" name="Nat. Ecol. Evol.">
        <title>Pezizomycetes genomes reveal the molecular basis of ectomycorrhizal truffle lifestyle.</title>
        <authorList>
            <person name="Murat C."/>
            <person name="Payen T."/>
            <person name="Noel B."/>
            <person name="Kuo A."/>
            <person name="Morin E."/>
            <person name="Chen J."/>
            <person name="Kohler A."/>
            <person name="Krizsan K."/>
            <person name="Balestrini R."/>
            <person name="Da Silva C."/>
            <person name="Montanini B."/>
            <person name="Hainaut M."/>
            <person name="Levati E."/>
            <person name="Barry K.W."/>
            <person name="Belfiori B."/>
            <person name="Cichocki N."/>
            <person name="Clum A."/>
            <person name="Dockter R.B."/>
            <person name="Fauchery L."/>
            <person name="Guy J."/>
            <person name="Iotti M."/>
            <person name="Le Tacon F."/>
            <person name="Lindquist E.A."/>
            <person name="Lipzen A."/>
            <person name="Malagnac F."/>
            <person name="Mello A."/>
            <person name="Molinier V."/>
            <person name="Miyauchi S."/>
            <person name="Poulain J."/>
            <person name="Riccioni C."/>
            <person name="Rubini A."/>
            <person name="Sitrit Y."/>
            <person name="Splivallo R."/>
            <person name="Traeger S."/>
            <person name="Wang M."/>
            <person name="Zifcakova L."/>
            <person name="Wipf D."/>
            <person name="Zambonelli A."/>
            <person name="Paolocci F."/>
            <person name="Nowrousian M."/>
            <person name="Ottonello S."/>
            <person name="Baldrian P."/>
            <person name="Spatafora J.W."/>
            <person name="Henrissat B."/>
            <person name="Nagy L.G."/>
            <person name="Aury J.M."/>
            <person name="Wincker P."/>
            <person name="Grigoriev I.V."/>
            <person name="Bonfante P."/>
            <person name="Martin F.M."/>
        </authorList>
    </citation>
    <scope>NUCLEOTIDE SEQUENCE [LARGE SCALE GENOMIC DNA]</scope>
    <source>
        <strain evidence="10 11">CCBAS932</strain>
    </source>
</reference>
<dbReference type="PANTHER" id="PTHR32057:SF14">
    <property type="entry name" value="PROTEIN ADENYLYLTRANSFERASE SELO, MITOCHONDRIAL"/>
    <property type="match status" value="1"/>
</dbReference>
<accession>A0A3N4L2C2</accession>
<dbReference type="InParanoid" id="A0A3N4L2C2"/>
<evidence type="ECO:0000256" key="1">
    <source>
        <dbReference type="ARBA" id="ARBA00001946"/>
    </source>
</evidence>
<evidence type="ECO:0000313" key="11">
    <source>
        <dbReference type="Proteomes" id="UP000277580"/>
    </source>
</evidence>
<keyword evidence="11" id="KW-1185">Reference proteome</keyword>
<proteinExistence type="inferred from homology"/>
<gene>
    <name evidence="10" type="ORF">P167DRAFT_553596</name>
</gene>
<sequence length="580" mass="66469">MMCGKVFTGVSLEDIPKSNIFTSKLPPDPKFPTPESSAEAPRRALGPRMVKGAFYTYVRPEPCEQPPELLSISKAAFKTLGINPAEASRPEFVHLMAGNGGFEDKIYPWAQCYGGWQFGQWAGQLGDGRAISLFEVTNPETKERYELQLKGAGKTPYSRFADGRAVLRSSIREFIVSEYLHSIGIPTTRALSLTLLPGVEVARERMEPCAVVSRFAQSWIRIGTFDLPRARGEREMLRQLCDYVRDEVLKLPPHVAEVGKPNRYEVMYREVVKRNAKTVAYWQVYGFMNGVLNTDNTSILGLSLDFGPFGFMDNFDPRYTPNHDDHLLRYSYKNQPTIIWWNLVRFAESTAELFGALDVDDPVFIKSGVQSQPEGDLLVKRAEKIIEDVSESYKKTFLDEYIRLMTIRLGLKESQEKDMDELFTPLLELMEKLELDYHHFYRRLSKLPVRKIVSELSPEYTGLDVFLQEDGSHGGYTPPQARSQITTWLQTYAKRLENEGSEDDARIERMKAVNPAFVPRNWVLDEIIQRVEKKGERDVLNKVMEMVERPYDDWEDDEDGKRWVGDVPMSERQIQCSCSS</sequence>
<evidence type="ECO:0000256" key="3">
    <source>
        <dbReference type="ARBA" id="ARBA00022679"/>
    </source>
</evidence>
<organism evidence="10 11">
    <name type="scientific">Morchella conica CCBAS932</name>
    <dbReference type="NCBI Taxonomy" id="1392247"/>
    <lineage>
        <taxon>Eukaryota</taxon>
        <taxon>Fungi</taxon>
        <taxon>Dikarya</taxon>
        <taxon>Ascomycota</taxon>
        <taxon>Pezizomycotina</taxon>
        <taxon>Pezizomycetes</taxon>
        <taxon>Pezizales</taxon>
        <taxon>Morchellaceae</taxon>
        <taxon>Morchella</taxon>
    </lineage>
</organism>
<dbReference type="GO" id="GO:0046872">
    <property type="term" value="F:metal ion binding"/>
    <property type="evidence" value="ECO:0007669"/>
    <property type="project" value="UniProtKB-KW"/>
</dbReference>
<comment type="similarity">
    <text evidence="2">Belongs to the SELO family.</text>
</comment>
<comment type="cofactor">
    <cofactor evidence="1">
        <name>Mg(2+)</name>
        <dbReference type="ChEBI" id="CHEBI:18420"/>
    </cofactor>
</comment>
<dbReference type="InterPro" id="IPR003846">
    <property type="entry name" value="SelO"/>
</dbReference>
<dbReference type="OrthoDB" id="10254721at2759"/>
<keyword evidence="6" id="KW-0547">Nucleotide-binding</keyword>
<dbReference type="GO" id="GO:0070733">
    <property type="term" value="F:AMPylase activity"/>
    <property type="evidence" value="ECO:0007669"/>
    <property type="project" value="TreeGrafter"/>
</dbReference>
<dbReference type="HAMAP" id="MF_00692">
    <property type="entry name" value="SelO"/>
    <property type="match status" value="1"/>
</dbReference>
<evidence type="ECO:0000313" key="10">
    <source>
        <dbReference type="EMBL" id="RPB12115.1"/>
    </source>
</evidence>
<evidence type="ECO:0000256" key="2">
    <source>
        <dbReference type="ARBA" id="ARBA00009747"/>
    </source>
</evidence>
<evidence type="ECO:0000256" key="4">
    <source>
        <dbReference type="ARBA" id="ARBA00022695"/>
    </source>
</evidence>
<dbReference type="FunCoup" id="A0A3N4L2C2">
    <property type="interactions" value="321"/>
</dbReference>
<keyword evidence="7" id="KW-0067">ATP-binding</keyword>
<keyword evidence="3" id="KW-0808">Transferase</keyword>
<dbReference type="Pfam" id="PF02696">
    <property type="entry name" value="SelO"/>
    <property type="match status" value="1"/>
</dbReference>
<dbReference type="STRING" id="1392247.A0A3N4L2C2"/>
<evidence type="ECO:0000256" key="9">
    <source>
        <dbReference type="ARBA" id="ARBA00031547"/>
    </source>
</evidence>
<dbReference type="AlphaFoldDB" id="A0A3N4L2C2"/>
<dbReference type="PANTHER" id="PTHR32057">
    <property type="entry name" value="PROTEIN ADENYLYLTRANSFERASE SELO, MITOCHONDRIAL"/>
    <property type="match status" value="1"/>
</dbReference>
<keyword evidence="8" id="KW-0460">Magnesium</keyword>
<dbReference type="Proteomes" id="UP000277580">
    <property type="component" value="Unassembled WGS sequence"/>
</dbReference>
<name>A0A3N4L2C2_9PEZI</name>
<evidence type="ECO:0000256" key="5">
    <source>
        <dbReference type="ARBA" id="ARBA00022723"/>
    </source>
</evidence>
<dbReference type="GO" id="GO:0005739">
    <property type="term" value="C:mitochondrion"/>
    <property type="evidence" value="ECO:0007669"/>
    <property type="project" value="TreeGrafter"/>
</dbReference>
<dbReference type="NCBIfam" id="NF000658">
    <property type="entry name" value="PRK00029.1"/>
    <property type="match status" value="1"/>
</dbReference>
<dbReference type="EMBL" id="ML119130">
    <property type="protein sequence ID" value="RPB12115.1"/>
    <property type="molecule type" value="Genomic_DNA"/>
</dbReference>
<evidence type="ECO:0000256" key="6">
    <source>
        <dbReference type="ARBA" id="ARBA00022741"/>
    </source>
</evidence>
<evidence type="ECO:0000256" key="7">
    <source>
        <dbReference type="ARBA" id="ARBA00022840"/>
    </source>
</evidence>
<keyword evidence="5" id="KW-0479">Metal-binding</keyword>
<keyword evidence="4" id="KW-0548">Nucleotidyltransferase</keyword>
<dbReference type="GO" id="GO:0005524">
    <property type="term" value="F:ATP binding"/>
    <property type="evidence" value="ECO:0007669"/>
    <property type="project" value="UniProtKB-KW"/>
</dbReference>